<dbReference type="Proteomes" id="UP000267027">
    <property type="component" value="Unassembled WGS sequence"/>
</dbReference>
<evidence type="ECO:0000313" key="4">
    <source>
        <dbReference type="WBParaSite" id="ACOC_0001336501-mRNA-1"/>
    </source>
</evidence>
<keyword evidence="3" id="KW-1185">Reference proteome</keyword>
<proteinExistence type="predicted"/>
<gene>
    <name evidence="2" type="ORF">ACOC_LOCUS13366</name>
</gene>
<evidence type="ECO:0000259" key="1">
    <source>
        <dbReference type="Pfam" id="PF00078"/>
    </source>
</evidence>
<name>A0A0R3Q2R7_ANGCS</name>
<reference evidence="4" key="1">
    <citation type="submission" date="2017-02" db="UniProtKB">
        <authorList>
            <consortium name="WormBaseParasite"/>
        </authorList>
    </citation>
    <scope>IDENTIFICATION</scope>
</reference>
<dbReference type="AlphaFoldDB" id="A0A0R3Q2R7"/>
<evidence type="ECO:0000313" key="2">
    <source>
        <dbReference type="EMBL" id="VDM64951.1"/>
    </source>
</evidence>
<dbReference type="Pfam" id="PF00078">
    <property type="entry name" value="RVT_1"/>
    <property type="match status" value="1"/>
</dbReference>
<sequence>MRQVRELIKSKIIRLSVSDKGEEFVVIPRQLDVDITEKHLEDASLHRASTEKEFRSQNRKLNSEWVKTASAAGLKPADISHLKIEVPTCPVLYLLIKTHKLIRADDLTSTDHSTFKVRPIISCVDGPTDRIAWFINLILNQLLRHIPAHLTSTQMFLDRLRNARPKIAYVIESFDVTALYTNVSNDSAMQTIRELHEQHEGAINMYGFSIQQLMVLLKVCLNCSIFRWSGKYYAQIRGLAMGQRLAPTLAVAFMSKVEAPVIDLTPLLYCRYIDDCIVFLFSNREVFKQHTFTSIKTQYNTTLADVSAVSPSSEPLFRDFQ</sequence>
<reference evidence="2 3" key="2">
    <citation type="submission" date="2018-11" db="EMBL/GenBank/DDBJ databases">
        <authorList>
            <consortium name="Pathogen Informatics"/>
        </authorList>
    </citation>
    <scope>NUCLEOTIDE SEQUENCE [LARGE SCALE GENOMIC DNA]</scope>
    <source>
        <strain evidence="2 3">Costa Rica</strain>
    </source>
</reference>
<dbReference type="OrthoDB" id="5859040at2759"/>
<dbReference type="PANTHER" id="PTHR21301">
    <property type="entry name" value="REVERSE TRANSCRIPTASE"/>
    <property type="match status" value="1"/>
</dbReference>
<accession>A0A0R3Q2R7</accession>
<organism evidence="4">
    <name type="scientific">Angiostrongylus costaricensis</name>
    <name type="common">Nematode worm</name>
    <dbReference type="NCBI Taxonomy" id="334426"/>
    <lineage>
        <taxon>Eukaryota</taxon>
        <taxon>Metazoa</taxon>
        <taxon>Ecdysozoa</taxon>
        <taxon>Nematoda</taxon>
        <taxon>Chromadorea</taxon>
        <taxon>Rhabditida</taxon>
        <taxon>Rhabditina</taxon>
        <taxon>Rhabditomorpha</taxon>
        <taxon>Strongyloidea</taxon>
        <taxon>Metastrongylidae</taxon>
        <taxon>Angiostrongylus</taxon>
    </lineage>
</organism>
<protein>
    <submittedName>
        <fullName evidence="4">Reverse transcriptase domain-containing protein</fullName>
    </submittedName>
</protein>
<dbReference type="OMA" id="THEWLIP"/>
<dbReference type="PANTHER" id="PTHR21301:SF10">
    <property type="entry name" value="REVERSE TRANSCRIPTASE DOMAIN-CONTAINING PROTEIN"/>
    <property type="match status" value="1"/>
</dbReference>
<dbReference type="WBParaSite" id="ACOC_0001336501-mRNA-1">
    <property type="protein sequence ID" value="ACOC_0001336501-mRNA-1"/>
    <property type="gene ID" value="ACOC_0001336501"/>
</dbReference>
<dbReference type="EMBL" id="UYYA01005923">
    <property type="protein sequence ID" value="VDM64951.1"/>
    <property type="molecule type" value="Genomic_DNA"/>
</dbReference>
<evidence type="ECO:0000313" key="3">
    <source>
        <dbReference type="Proteomes" id="UP000267027"/>
    </source>
</evidence>
<feature type="domain" description="Reverse transcriptase" evidence="1">
    <location>
        <begin position="117"/>
        <end position="290"/>
    </location>
</feature>
<dbReference type="InterPro" id="IPR000477">
    <property type="entry name" value="RT_dom"/>
</dbReference>